<dbReference type="Gene3D" id="3.40.50.150">
    <property type="entry name" value="Vaccinia Virus protein VP39"/>
    <property type="match status" value="1"/>
</dbReference>
<evidence type="ECO:0000256" key="3">
    <source>
        <dbReference type="ARBA" id="ARBA00022679"/>
    </source>
</evidence>
<name>A0A9P6W6W0_RHOMI</name>
<keyword evidence="2" id="KW-0489">Methyltransferase</keyword>
<dbReference type="AlphaFoldDB" id="A0A9P6W6W0"/>
<dbReference type="SUPFAM" id="SSF53335">
    <property type="entry name" value="S-adenosyl-L-methionine-dependent methyltransferases"/>
    <property type="match status" value="1"/>
</dbReference>
<evidence type="ECO:0000256" key="4">
    <source>
        <dbReference type="ARBA" id="ARBA00022691"/>
    </source>
</evidence>
<keyword evidence="3" id="KW-0808">Transferase</keyword>
<dbReference type="GO" id="GO:0005737">
    <property type="term" value="C:cytoplasm"/>
    <property type="evidence" value="ECO:0007669"/>
    <property type="project" value="TreeGrafter"/>
</dbReference>
<evidence type="ECO:0000256" key="7">
    <source>
        <dbReference type="ARBA" id="ARBA00043129"/>
    </source>
</evidence>
<sequence>MTNPKPDFEAGVRYWEHTSADVDGVLGGYGEQVVHLPLHHSITVTNPQRTLTYPQEHAGPSPRRDLVPLAHPLPPPSTLDHPTTAPRLLFLLLDPSSSRTTLPRPRLRRRHRPRHFDSPLALAKKNALRASEHGWTSLREGEGAPAGERKAVRIWKAGLQHFDPTCPGKPVDATKGSVELFAQVGRDEPSWASSPPGAPRELNVQEEGYDLIMIQWCIGHLSDDELVAFLKRSRAALRQQPTGGPCEGYILLKENVCKDETERLFDEDDSSYTRSDKVFREIFERAGLTLYRREVQQGFPEELFPVIAYALR</sequence>
<organism evidence="11 12">
    <name type="scientific">Rhodotorula mucilaginosa</name>
    <name type="common">Yeast</name>
    <name type="synonym">Rhodotorula rubra</name>
    <dbReference type="NCBI Taxonomy" id="5537"/>
    <lineage>
        <taxon>Eukaryota</taxon>
        <taxon>Fungi</taxon>
        <taxon>Dikarya</taxon>
        <taxon>Basidiomycota</taxon>
        <taxon>Pucciniomycotina</taxon>
        <taxon>Microbotryomycetes</taxon>
        <taxon>Sporidiobolales</taxon>
        <taxon>Sporidiobolaceae</taxon>
        <taxon>Rhodotorula</taxon>
    </lineage>
</organism>
<comment type="similarity">
    <text evidence="1">Belongs to the methyltransferase superfamily. NTM1 family.</text>
</comment>
<evidence type="ECO:0000256" key="2">
    <source>
        <dbReference type="ARBA" id="ARBA00022603"/>
    </source>
</evidence>
<evidence type="ECO:0000313" key="12">
    <source>
        <dbReference type="Proteomes" id="UP000777482"/>
    </source>
</evidence>
<reference evidence="11 12" key="1">
    <citation type="submission" date="2020-11" db="EMBL/GenBank/DDBJ databases">
        <title>Kefir isolates.</title>
        <authorList>
            <person name="Marcisauskas S."/>
            <person name="Kim Y."/>
            <person name="Blasche S."/>
        </authorList>
    </citation>
    <scope>NUCLEOTIDE SEQUENCE [LARGE SCALE GENOMIC DNA]</scope>
    <source>
        <strain evidence="11 12">KR</strain>
    </source>
</reference>
<keyword evidence="12" id="KW-1185">Reference proteome</keyword>
<protein>
    <recommendedName>
        <fullName evidence="6">Alpha N-terminal protein methyltransferase 1</fullName>
        <ecNumber evidence="5">2.1.1.244</ecNumber>
    </recommendedName>
    <alternativeName>
        <fullName evidence="7">X-Pro-Lys N-terminal protein methyltransferase 1</fullName>
    </alternativeName>
</protein>
<dbReference type="GO" id="GO:0071885">
    <property type="term" value="F:N-terminal protein N-methyltransferase activity"/>
    <property type="evidence" value="ECO:0007669"/>
    <property type="project" value="UniProtKB-EC"/>
</dbReference>
<dbReference type="GO" id="GO:0032259">
    <property type="term" value="P:methylation"/>
    <property type="evidence" value="ECO:0007669"/>
    <property type="project" value="UniProtKB-KW"/>
</dbReference>
<accession>A0A9P6W6W0</accession>
<dbReference type="Pfam" id="PF05891">
    <property type="entry name" value="Methyltransf_PK"/>
    <property type="match status" value="1"/>
</dbReference>
<dbReference type="InterPro" id="IPR029063">
    <property type="entry name" value="SAM-dependent_MTases_sf"/>
</dbReference>
<dbReference type="InterPro" id="IPR008576">
    <property type="entry name" value="MeTrfase_NTM1"/>
</dbReference>
<comment type="catalytic activity">
    <reaction evidence="9">
        <text>N-terminal L-prolyl-L-prolyl-L-lysyl-[protein] + 2 S-adenosyl-L-methionine = N-terminal N,N-dimethyl-L-prolyl-L-prolyl-L-lysyl-[protein] + 2 S-adenosyl-L-homocysteine + 2 H(+)</text>
        <dbReference type="Rhea" id="RHEA:54736"/>
        <dbReference type="Rhea" id="RHEA-COMP:13787"/>
        <dbReference type="Rhea" id="RHEA-COMP:13974"/>
        <dbReference type="ChEBI" id="CHEBI:15378"/>
        <dbReference type="ChEBI" id="CHEBI:57856"/>
        <dbReference type="ChEBI" id="CHEBI:59789"/>
        <dbReference type="ChEBI" id="CHEBI:138059"/>
        <dbReference type="ChEBI" id="CHEBI:138318"/>
        <dbReference type="EC" id="2.1.1.244"/>
    </reaction>
</comment>
<keyword evidence="4" id="KW-0949">S-adenosyl-L-methionine</keyword>
<dbReference type="PANTHER" id="PTHR12753:SF0">
    <property type="entry name" value="ALPHA N-TERMINAL PROTEIN METHYLTRANSFERASE 1"/>
    <property type="match status" value="1"/>
</dbReference>
<comment type="caution">
    <text evidence="11">The sequence shown here is derived from an EMBL/GenBank/DDBJ whole genome shotgun (WGS) entry which is preliminary data.</text>
</comment>
<comment type="catalytic activity">
    <reaction evidence="8">
        <text>N-terminal L-seryl-L-prolyl-L-lysyl-[protein] + 3 S-adenosyl-L-methionine = N-terminal N,N,N-trimethyl-L-seryl-L-prolyl-L-lysyl-[protein] + 3 S-adenosyl-L-homocysteine + 3 H(+)</text>
        <dbReference type="Rhea" id="RHEA:54724"/>
        <dbReference type="Rhea" id="RHEA-COMP:13789"/>
        <dbReference type="Rhea" id="RHEA-COMP:13973"/>
        <dbReference type="ChEBI" id="CHEBI:15378"/>
        <dbReference type="ChEBI" id="CHEBI:57856"/>
        <dbReference type="ChEBI" id="CHEBI:59789"/>
        <dbReference type="ChEBI" id="CHEBI:138061"/>
        <dbReference type="ChEBI" id="CHEBI:138317"/>
        <dbReference type="EC" id="2.1.1.244"/>
    </reaction>
</comment>
<evidence type="ECO:0000256" key="9">
    <source>
        <dbReference type="ARBA" id="ARBA00047885"/>
    </source>
</evidence>
<evidence type="ECO:0000256" key="8">
    <source>
        <dbReference type="ARBA" id="ARBA00047306"/>
    </source>
</evidence>
<evidence type="ECO:0000256" key="5">
    <source>
        <dbReference type="ARBA" id="ARBA00039112"/>
    </source>
</evidence>
<evidence type="ECO:0000313" key="11">
    <source>
        <dbReference type="EMBL" id="KAG0665809.1"/>
    </source>
</evidence>
<dbReference type="EC" id="2.1.1.244" evidence="5"/>
<dbReference type="EMBL" id="PUHQ01000007">
    <property type="protein sequence ID" value="KAG0665809.1"/>
    <property type="molecule type" value="Genomic_DNA"/>
</dbReference>
<dbReference type="Proteomes" id="UP000777482">
    <property type="component" value="Unassembled WGS sequence"/>
</dbReference>
<comment type="catalytic activity">
    <reaction evidence="10">
        <text>N-terminal L-alanyl-L-prolyl-L-lysyl-[protein] + 3 S-adenosyl-L-methionine = N-terminal N,N,N-trimethyl-L-alanyl-L-prolyl-L-lysyl-[protein] + 3 S-adenosyl-L-homocysteine + 3 H(+)</text>
        <dbReference type="Rhea" id="RHEA:54712"/>
        <dbReference type="Rhea" id="RHEA-COMP:13785"/>
        <dbReference type="Rhea" id="RHEA-COMP:13971"/>
        <dbReference type="ChEBI" id="CHEBI:15378"/>
        <dbReference type="ChEBI" id="CHEBI:57856"/>
        <dbReference type="ChEBI" id="CHEBI:59789"/>
        <dbReference type="ChEBI" id="CHEBI:138057"/>
        <dbReference type="ChEBI" id="CHEBI:138315"/>
        <dbReference type="EC" id="2.1.1.244"/>
    </reaction>
</comment>
<dbReference type="OrthoDB" id="1298661at2759"/>
<evidence type="ECO:0000256" key="6">
    <source>
        <dbReference type="ARBA" id="ARBA00039449"/>
    </source>
</evidence>
<evidence type="ECO:0000256" key="10">
    <source>
        <dbReference type="ARBA" id="ARBA00048167"/>
    </source>
</evidence>
<evidence type="ECO:0000256" key="1">
    <source>
        <dbReference type="ARBA" id="ARBA00009059"/>
    </source>
</evidence>
<gene>
    <name evidence="11" type="ORF">C6P46_005903</name>
</gene>
<dbReference type="PANTHER" id="PTHR12753">
    <property type="entry name" value="AD-003 - RELATED"/>
    <property type="match status" value="1"/>
</dbReference>
<proteinExistence type="inferred from homology"/>